<accession>X1HYJ0</accession>
<dbReference type="GO" id="GO:0000272">
    <property type="term" value="P:polysaccharide catabolic process"/>
    <property type="evidence" value="ECO:0007669"/>
    <property type="project" value="TreeGrafter"/>
</dbReference>
<evidence type="ECO:0000313" key="1">
    <source>
        <dbReference type="EMBL" id="GAH74492.1"/>
    </source>
</evidence>
<dbReference type="SUPFAM" id="SSF51445">
    <property type="entry name" value="(Trans)glycosidases"/>
    <property type="match status" value="1"/>
</dbReference>
<dbReference type="PANTHER" id="PTHR43576">
    <property type="entry name" value="ALPHA-L-ARABINOFURANOSIDASE C-RELATED"/>
    <property type="match status" value="1"/>
</dbReference>
<sequence>MKTSLIINADLGKETINRNIYGHFAEHLGRCIYEGIWVGEESQISNTRGIRNDVIEALRKISIPVLRWPGG</sequence>
<feature type="non-terminal residue" evidence="1">
    <location>
        <position position="71"/>
    </location>
</feature>
<dbReference type="Gene3D" id="3.20.20.80">
    <property type="entry name" value="Glycosidases"/>
    <property type="match status" value="1"/>
</dbReference>
<reference evidence="1" key="1">
    <citation type="journal article" date="2014" name="Front. Microbiol.">
        <title>High frequency of phylogenetically diverse reductive dehalogenase-homologous genes in deep subseafloor sedimentary metagenomes.</title>
        <authorList>
            <person name="Kawai M."/>
            <person name="Futagami T."/>
            <person name="Toyoda A."/>
            <person name="Takaki Y."/>
            <person name="Nishi S."/>
            <person name="Hori S."/>
            <person name="Arai W."/>
            <person name="Tsubouchi T."/>
            <person name="Morono Y."/>
            <person name="Uchiyama I."/>
            <person name="Ito T."/>
            <person name="Fujiyama A."/>
            <person name="Inagaki F."/>
            <person name="Takami H."/>
        </authorList>
    </citation>
    <scope>NUCLEOTIDE SEQUENCE</scope>
    <source>
        <strain evidence="1">Expedition CK06-06</strain>
    </source>
</reference>
<comment type="caution">
    <text evidence="1">The sequence shown here is derived from an EMBL/GenBank/DDBJ whole genome shotgun (WGS) entry which is preliminary data.</text>
</comment>
<proteinExistence type="predicted"/>
<name>X1HYJ0_9ZZZZ</name>
<dbReference type="AlphaFoldDB" id="X1HYJ0"/>
<organism evidence="1">
    <name type="scientific">marine sediment metagenome</name>
    <dbReference type="NCBI Taxonomy" id="412755"/>
    <lineage>
        <taxon>unclassified sequences</taxon>
        <taxon>metagenomes</taxon>
        <taxon>ecological metagenomes</taxon>
    </lineage>
</organism>
<gene>
    <name evidence="1" type="ORF">S03H2_51613</name>
</gene>
<dbReference type="PANTHER" id="PTHR43576:SF2">
    <property type="entry name" value="INTRACELLULAR EXO-ALPHA-L-ARABINOFURANOSIDASE 2"/>
    <property type="match status" value="1"/>
</dbReference>
<dbReference type="EMBL" id="BARU01032753">
    <property type="protein sequence ID" value="GAH74492.1"/>
    <property type="molecule type" value="Genomic_DNA"/>
</dbReference>
<dbReference type="InterPro" id="IPR017853">
    <property type="entry name" value="GH"/>
</dbReference>
<protein>
    <submittedName>
        <fullName evidence="1">Uncharacterized protein</fullName>
    </submittedName>
</protein>